<comment type="caution">
    <text evidence="2">The sequence shown here is derived from an EMBL/GenBank/DDBJ whole genome shotgun (WGS) entry which is preliminary data.</text>
</comment>
<proteinExistence type="predicted"/>
<accession>A0A150GX70</accession>
<dbReference type="OrthoDB" id="336240at2759"/>
<dbReference type="Proteomes" id="UP000075714">
    <property type="component" value="Unassembled WGS sequence"/>
</dbReference>
<reference evidence="3" key="1">
    <citation type="journal article" date="2016" name="Nat. Commun.">
        <title>The Gonium pectorale genome demonstrates co-option of cell cycle regulation during the evolution of multicellularity.</title>
        <authorList>
            <person name="Hanschen E.R."/>
            <person name="Marriage T.N."/>
            <person name="Ferris P.J."/>
            <person name="Hamaji T."/>
            <person name="Toyoda A."/>
            <person name="Fujiyama A."/>
            <person name="Neme R."/>
            <person name="Noguchi H."/>
            <person name="Minakuchi Y."/>
            <person name="Suzuki M."/>
            <person name="Kawai-Toyooka H."/>
            <person name="Smith D.R."/>
            <person name="Sparks H."/>
            <person name="Anderson J."/>
            <person name="Bakaric R."/>
            <person name="Luria V."/>
            <person name="Karger A."/>
            <person name="Kirschner M.W."/>
            <person name="Durand P.M."/>
            <person name="Michod R.E."/>
            <person name="Nozaki H."/>
            <person name="Olson B.J."/>
        </authorList>
    </citation>
    <scope>NUCLEOTIDE SEQUENCE [LARGE SCALE GENOMIC DNA]</scope>
    <source>
        <strain evidence="3">NIES-2863</strain>
    </source>
</reference>
<keyword evidence="3" id="KW-1185">Reference proteome</keyword>
<feature type="compositionally biased region" description="Low complexity" evidence="1">
    <location>
        <begin position="113"/>
        <end position="133"/>
    </location>
</feature>
<protein>
    <recommendedName>
        <fullName evidence="4">PUB domain-containing protein</fullName>
    </recommendedName>
</protein>
<evidence type="ECO:0000313" key="3">
    <source>
        <dbReference type="Proteomes" id="UP000075714"/>
    </source>
</evidence>
<feature type="region of interest" description="Disordered" evidence="1">
    <location>
        <begin position="99"/>
        <end position="143"/>
    </location>
</feature>
<sequence length="143" mass="15857">MLVRGGEDLLLHAGWVPRVVEMEKYWIFDAEEGSVRFGVLKEALHLCEKAVGTVHEKAEKKRKEREEKLSRETAEKERIRLAIEEDKAERKLRQELTAAQAAAQAAPLPSEKASLAAGAARTSPARRSPARGRPGAGHRLGRT</sequence>
<feature type="region of interest" description="Disordered" evidence="1">
    <location>
        <begin position="54"/>
        <end position="76"/>
    </location>
</feature>
<evidence type="ECO:0008006" key="4">
    <source>
        <dbReference type="Google" id="ProtNLM"/>
    </source>
</evidence>
<evidence type="ECO:0000313" key="2">
    <source>
        <dbReference type="EMBL" id="KXZ53970.1"/>
    </source>
</evidence>
<dbReference type="EMBL" id="LSYV01000007">
    <property type="protein sequence ID" value="KXZ53970.1"/>
    <property type="molecule type" value="Genomic_DNA"/>
</dbReference>
<organism evidence="2 3">
    <name type="scientific">Gonium pectorale</name>
    <name type="common">Green alga</name>
    <dbReference type="NCBI Taxonomy" id="33097"/>
    <lineage>
        <taxon>Eukaryota</taxon>
        <taxon>Viridiplantae</taxon>
        <taxon>Chlorophyta</taxon>
        <taxon>core chlorophytes</taxon>
        <taxon>Chlorophyceae</taxon>
        <taxon>CS clade</taxon>
        <taxon>Chlamydomonadales</taxon>
        <taxon>Volvocaceae</taxon>
        <taxon>Gonium</taxon>
    </lineage>
</organism>
<name>A0A150GX70_GONPE</name>
<gene>
    <name evidence="2" type="ORF">GPECTOR_6g889</name>
</gene>
<dbReference type="AlphaFoldDB" id="A0A150GX70"/>
<evidence type="ECO:0000256" key="1">
    <source>
        <dbReference type="SAM" id="MobiDB-lite"/>
    </source>
</evidence>